<evidence type="ECO:0000313" key="2">
    <source>
        <dbReference type="EMBL" id="KAG8228347.1"/>
    </source>
</evidence>
<dbReference type="EMBL" id="KZ308368">
    <property type="protein sequence ID" value="KAG8228347.1"/>
    <property type="molecule type" value="Genomic_DNA"/>
</dbReference>
<dbReference type="InterPro" id="IPR003599">
    <property type="entry name" value="Ig_sub"/>
</dbReference>
<reference evidence="2" key="1">
    <citation type="submission" date="2013-04" db="EMBL/GenBank/DDBJ databases">
        <authorList>
            <person name="Qu J."/>
            <person name="Murali S.C."/>
            <person name="Bandaranaike D."/>
            <person name="Bellair M."/>
            <person name="Blankenburg K."/>
            <person name="Chao H."/>
            <person name="Dinh H."/>
            <person name="Doddapaneni H."/>
            <person name="Downs B."/>
            <person name="Dugan-Rocha S."/>
            <person name="Elkadiri S."/>
            <person name="Gnanaolivu R.D."/>
            <person name="Hernandez B."/>
            <person name="Javaid M."/>
            <person name="Jayaseelan J.C."/>
            <person name="Lee S."/>
            <person name="Li M."/>
            <person name="Ming W."/>
            <person name="Munidasa M."/>
            <person name="Muniz J."/>
            <person name="Nguyen L."/>
            <person name="Ongeri F."/>
            <person name="Osuji N."/>
            <person name="Pu L.-L."/>
            <person name="Puazo M."/>
            <person name="Qu C."/>
            <person name="Quiroz J."/>
            <person name="Raj R."/>
            <person name="Weissenberger G."/>
            <person name="Xin Y."/>
            <person name="Zou X."/>
            <person name="Han Y."/>
            <person name="Richards S."/>
            <person name="Worley K."/>
            <person name="Muzny D."/>
            <person name="Gibbs R."/>
        </authorList>
    </citation>
    <scope>NUCLEOTIDE SEQUENCE</scope>
    <source>
        <strain evidence="2">Sampled in the wild</strain>
    </source>
</reference>
<sequence>MYELKFSIRLKAILCHLTGVGGLKNVRVVSPGAVAVGETVRLECQYDLEGAELYAVKWYKGKKEFYRFLPKEDPPTKVFPLPGINVDLSESNAYHVVLRDAGFSLTGRYRCEVSADAPSFDTALVVASLVIV</sequence>
<dbReference type="AlphaFoldDB" id="A0A8K0K4S5"/>
<dbReference type="PANTHER" id="PTHR21261:SF15">
    <property type="entry name" value="BEATEN PATH IIIA, ISOFORM D-RELATED"/>
    <property type="match status" value="1"/>
</dbReference>
<evidence type="ECO:0000259" key="1">
    <source>
        <dbReference type="PROSITE" id="PS50835"/>
    </source>
</evidence>
<dbReference type="PANTHER" id="PTHR21261">
    <property type="entry name" value="BEAT PROTEIN"/>
    <property type="match status" value="1"/>
</dbReference>
<organism evidence="2 3">
    <name type="scientific">Ladona fulva</name>
    <name type="common">Scarce chaser dragonfly</name>
    <name type="synonym">Libellula fulva</name>
    <dbReference type="NCBI Taxonomy" id="123851"/>
    <lineage>
        <taxon>Eukaryota</taxon>
        <taxon>Metazoa</taxon>
        <taxon>Ecdysozoa</taxon>
        <taxon>Arthropoda</taxon>
        <taxon>Hexapoda</taxon>
        <taxon>Insecta</taxon>
        <taxon>Pterygota</taxon>
        <taxon>Palaeoptera</taxon>
        <taxon>Odonata</taxon>
        <taxon>Epiprocta</taxon>
        <taxon>Anisoptera</taxon>
        <taxon>Libelluloidea</taxon>
        <taxon>Libellulidae</taxon>
        <taxon>Ladona</taxon>
    </lineage>
</organism>
<dbReference type="InterPro" id="IPR036179">
    <property type="entry name" value="Ig-like_dom_sf"/>
</dbReference>
<name>A0A8K0K4S5_LADFU</name>
<dbReference type="Proteomes" id="UP000792457">
    <property type="component" value="Unassembled WGS sequence"/>
</dbReference>
<reference evidence="2" key="2">
    <citation type="submission" date="2017-10" db="EMBL/GenBank/DDBJ databases">
        <title>Ladona fulva Genome sequencing and assembly.</title>
        <authorList>
            <person name="Murali S."/>
            <person name="Richards S."/>
            <person name="Bandaranaike D."/>
            <person name="Bellair M."/>
            <person name="Blankenburg K."/>
            <person name="Chao H."/>
            <person name="Dinh H."/>
            <person name="Doddapaneni H."/>
            <person name="Dugan-Rocha S."/>
            <person name="Elkadiri S."/>
            <person name="Gnanaolivu R."/>
            <person name="Hernandez B."/>
            <person name="Skinner E."/>
            <person name="Javaid M."/>
            <person name="Lee S."/>
            <person name="Li M."/>
            <person name="Ming W."/>
            <person name="Munidasa M."/>
            <person name="Muniz J."/>
            <person name="Nguyen L."/>
            <person name="Hughes D."/>
            <person name="Osuji N."/>
            <person name="Pu L.-L."/>
            <person name="Puazo M."/>
            <person name="Qu C."/>
            <person name="Quiroz J."/>
            <person name="Raj R."/>
            <person name="Weissenberger G."/>
            <person name="Xin Y."/>
            <person name="Zou X."/>
            <person name="Han Y."/>
            <person name="Worley K."/>
            <person name="Muzny D."/>
            <person name="Gibbs R."/>
        </authorList>
    </citation>
    <scope>NUCLEOTIDE SEQUENCE</scope>
    <source>
        <strain evidence="2">Sampled in the wild</strain>
    </source>
</reference>
<dbReference type="InterPro" id="IPR013783">
    <property type="entry name" value="Ig-like_fold"/>
</dbReference>
<dbReference type="SUPFAM" id="SSF48726">
    <property type="entry name" value="Immunoglobulin"/>
    <property type="match status" value="1"/>
</dbReference>
<feature type="domain" description="Ig-like" evidence="1">
    <location>
        <begin position="37"/>
        <end position="127"/>
    </location>
</feature>
<dbReference type="Gene3D" id="2.60.40.10">
    <property type="entry name" value="Immunoglobulins"/>
    <property type="match status" value="1"/>
</dbReference>
<dbReference type="OrthoDB" id="6343941at2759"/>
<accession>A0A8K0K4S5</accession>
<dbReference type="InterPro" id="IPR007110">
    <property type="entry name" value="Ig-like_dom"/>
</dbReference>
<proteinExistence type="predicted"/>
<feature type="non-terminal residue" evidence="2">
    <location>
        <position position="132"/>
    </location>
</feature>
<comment type="caution">
    <text evidence="2">The sequence shown here is derived from an EMBL/GenBank/DDBJ whole genome shotgun (WGS) entry which is preliminary data.</text>
</comment>
<keyword evidence="3" id="KW-1185">Reference proteome</keyword>
<gene>
    <name evidence="2" type="ORF">J437_LFUL014242</name>
</gene>
<dbReference type="SMART" id="SM00409">
    <property type="entry name" value="IG"/>
    <property type="match status" value="1"/>
</dbReference>
<dbReference type="PROSITE" id="PS50835">
    <property type="entry name" value="IG_LIKE"/>
    <property type="match status" value="1"/>
</dbReference>
<protein>
    <recommendedName>
        <fullName evidence="1">Ig-like domain-containing protein</fullName>
    </recommendedName>
</protein>
<dbReference type="FunFam" id="2.60.40.10:FF:000437">
    <property type="entry name" value="Beat-IIIc, isoform A"/>
    <property type="match status" value="1"/>
</dbReference>
<evidence type="ECO:0000313" key="3">
    <source>
        <dbReference type="Proteomes" id="UP000792457"/>
    </source>
</evidence>